<dbReference type="PANTHER" id="PTHR39515:SF2">
    <property type="entry name" value="HTH-TYPE TRANSCRIPTIONAL REGULATOR RV0880"/>
    <property type="match status" value="1"/>
</dbReference>
<dbReference type="Gene3D" id="1.10.287.100">
    <property type="match status" value="1"/>
</dbReference>
<reference evidence="3" key="1">
    <citation type="journal article" date="2019" name="Int. J. Syst. Evol. Microbiol.">
        <title>The Global Catalogue of Microorganisms (GCM) 10K type strain sequencing project: providing services to taxonomists for standard genome sequencing and annotation.</title>
        <authorList>
            <consortium name="The Broad Institute Genomics Platform"/>
            <consortium name="The Broad Institute Genome Sequencing Center for Infectious Disease"/>
            <person name="Wu L."/>
            <person name="Ma J."/>
        </authorList>
    </citation>
    <scope>NUCLEOTIDE SEQUENCE [LARGE SCALE GENOMIC DNA]</scope>
    <source>
        <strain evidence="3">JCM 16013</strain>
    </source>
</reference>
<dbReference type="Pfam" id="PF12802">
    <property type="entry name" value="MarR_2"/>
    <property type="match status" value="1"/>
</dbReference>
<dbReference type="Gene3D" id="1.10.10.10">
    <property type="entry name" value="Winged helix-like DNA-binding domain superfamily/Winged helix DNA-binding domain"/>
    <property type="match status" value="1"/>
</dbReference>
<dbReference type="InterPro" id="IPR052526">
    <property type="entry name" value="HTH-type_Bedaq_tolerance"/>
</dbReference>
<dbReference type="InterPro" id="IPR036390">
    <property type="entry name" value="WH_DNA-bd_sf"/>
</dbReference>
<dbReference type="EMBL" id="BAAAQM010000004">
    <property type="protein sequence ID" value="GAA1957033.1"/>
    <property type="molecule type" value="Genomic_DNA"/>
</dbReference>
<evidence type="ECO:0000313" key="3">
    <source>
        <dbReference type="Proteomes" id="UP001499854"/>
    </source>
</evidence>
<sequence length="165" mass="17294">MRTPAAAPPPSAGEIADHLRAAVSALVRGTRAVDQLAPVPASVLDLLDTRGPMTTAELAAGRQVRHQTMAVTVKELTSAGLLGAETDPADARKKILTLTTAGKAALDADRRKRVAVLAEAVDEALDEDERRDLARALDLIDRITHSAGRLSRSPQASPGPITGAW</sequence>
<accession>A0ABP5C5M2</accession>
<protein>
    <submittedName>
        <fullName evidence="2">MarR family transcriptional regulator</fullName>
    </submittedName>
</protein>
<proteinExistence type="predicted"/>
<evidence type="ECO:0000259" key="1">
    <source>
        <dbReference type="SMART" id="SM00347"/>
    </source>
</evidence>
<gene>
    <name evidence="2" type="ORF">GCM10009838_11230</name>
</gene>
<dbReference type="PANTHER" id="PTHR39515">
    <property type="entry name" value="CONSERVED PROTEIN"/>
    <property type="match status" value="1"/>
</dbReference>
<keyword evidence="3" id="KW-1185">Reference proteome</keyword>
<dbReference type="InterPro" id="IPR036388">
    <property type="entry name" value="WH-like_DNA-bd_sf"/>
</dbReference>
<dbReference type="InterPro" id="IPR000835">
    <property type="entry name" value="HTH_MarR-typ"/>
</dbReference>
<dbReference type="SUPFAM" id="SSF46785">
    <property type="entry name" value="Winged helix' DNA-binding domain"/>
    <property type="match status" value="1"/>
</dbReference>
<name>A0ABP5C5M2_9ACTN</name>
<feature type="domain" description="HTH marR-type" evidence="1">
    <location>
        <begin position="31"/>
        <end position="129"/>
    </location>
</feature>
<dbReference type="SMART" id="SM00347">
    <property type="entry name" value="HTH_MARR"/>
    <property type="match status" value="1"/>
</dbReference>
<evidence type="ECO:0000313" key="2">
    <source>
        <dbReference type="EMBL" id="GAA1957033.1"/>
    </source>
</evidence>
<comment type="caution">
    <text evidence="2">The sequence shown here is derived from an EMBL/GenBank/DDBJ whole genome shotgun (WGS) entry which is preliminary data.</text>
</comment>
<dbReference type="Proteomes" id="UP001499854">
    <property type="component" value="Unassembled WGS sequence"/>
</dbReference>
<organism evidence="2 3">
    <name type="scientific">Catenulispora subtropica</name>
    <dbReference type="NCBI Taxonomy" id="450798"/>
    <lineage>
        <taxon>Bacteria</taxon>
        <taxon>Bacillati</taxon>
        <taxon>Actinomycetota</taxon>
        <taxon>Actinomycetes</taxon>
        <taxon>Catenulisporales</taxon>
        <taxon>Catenulisporaceae</taxon>
        <taxon>Catenulispora</taxon>
    </lineage>
</organism>